<dbReference type="InterPro" id="IPR020568">
    <property type="entry name" value="Ribosomal_Su5_D2-typ_SF"/>
</dbReference>
<dbReference type="InterPro" id="IPR019805">
    <property type="entry name" value="Heat_shock_protein_90_CS"/>
</dbReference>
<dbReference type="Gene3D" id="3.40.50.11260">
    <property type="match status" value="1"/>
</dbReference>
<dbReference type="NCBIfam" id="NF003555">
    <property type="entry name" value="PRK05218.1"/>
    <property type="match status" value="1"/>
</dbReference>
<dbReference type="Pfam" id="PF00183">
    <property type="entry name" value="HSP90"/>
    <property type="match status" value="1"/>
</dbReference>
<dbReference type="PRINTS" id="PR00775">
    <property type="entry name" value="HEATSHOCK90"/>
</dbReference>
<evidence type="ECO:0000256" key="1">
    <source>
        <dbReference type="ARBA" id="ARBA00008239"/>
    </source>
</evidence>
<dbReference type="SUPFAM" id="SSF110942">
    <property type="entry name" value="HSP90 C-terminal domain"/>
    <property type="match status" value="1"/>
</dbReference>
<gene>
    <name evidence="7" type="primary">htpG</name>
    <name evidence="7" type="ORF">ACFQ1O_03310</name>
</gene>
<proteinExistence type="inferred from homology"/>
<evidence type="ECO:0000256" key="2">
    <source>
        <dbReference type="ARBA" id="ARBA00022741"/>
    </source>
</evidence>
<feature type="region of interest" description="Disordered" evidence="6">
    <location>
        <begin position="207"/>
        <end position="244"/>
    </location>
</feature>
<dbReference type="SUPFAM" id="SSF54211">
    <property type="entry name" value="Ribosomal protein S5 domain 2-like"/>
    <property type="match status" value="1"/>
</dbReference>
<comment type="similarity">
    <text evidence="1">Belongs to the heat shock protein 90 family.</text>
</comment>
<keyword evidence="3" id="KW-0067">ATP-binding</keyword>
<dbReference type="PIRSF" id="PIRSF002583">
    <property type="entry name" value="Hsp90"/>
    <property type="match status" value="1"/>
</dbReference>
<dbReference type="CDD" id="cd16927">
    <property type="entry name" value="HATPase_Hsp90-like"/>
    <property type="match status" value="1"/>
</dbReference>
<feature type="coiled-coil region" evidence="5">
    <location>
        <begin position="486"/>
        <end position="513"/>
    </location>
</feature>
<feature type="compositionally biased region" description="Polar residues" evidence="6">
    <location>
        <begin position="226"/>
        <end position="242"/>
    </location>
</feature>
<evidence type="ECO:0000256" key="3">
    <source>
        <dbReference type="ARBA" id="ARBA00022840"/>
    </source>
</evidence>
<dbReference type="InterPro" id="IPR037196">
    <property type="entry name" value="HSP90_C"/>
</dbReference>
<name>A0ABW3HZM9_9FLAO</name>
<accession>A0ABW3HZM9</accession>
<dbReference type="PROSITE" id="PS00298">
    <property type="entry name" value="HSP90"/>
    <property type="match status" value="1"/>
</dbReference>
<feature type="compositionally biased region" description="Basic and acidic residues" evidence="6">
    <location>
        <begin position="209"/>
        <end position="220"/>
    </location>
</feature>
<dbReference type="Proteomes" id="UP001596997">
    <property type="component" value="Unassembled WGS sequence"/>
</dbReference>
<dbReference type="InterPro" id="IPR020575">
    <property type="entry name" value="Hsp90_N"/>
</dbReference>
<dbReference type="Gene3D" id="3.30.230.80">
    <property type="match status" value="1"/>
</dbReference>
<reference evidence="8" key="1">
    <citation type="journal article" date="2019" name="Int. J. Syst. Evol. Microbiol.">
        <title>The Global Catalogue of Microorganisms (GCM) 10K type strain sequencing project: providing services to taxonomists for standard genome sequencing and annotation.</title>
        <authorList>
            <consortium name="The Broad Institute Genomics Platform"/>
            <consortium name="The Broad Institute Genome Sequencing Center for Infectious Disease"/>
            <person name="Wu L."/>
            <person name="Ma J."/>
        </authorList>
    </citation>
    <scope>NUCLEOTIDE SEQUENCE [LARGE SCALE GENOMIC DNA]</scope>
    <source>
        <strain evidence="8">CCUG 62114</strain>
    </source>
</reference>
<evidence type="ECO:0000256" key="4">
    <source>
        <dbReference type="ARBA" id="ARBA00023186"/>
    </source>
</evidence>
<dbReference type="Gene3D" id="1.20.120.790">
    <property type="entry name" value="Heat shock protein 90, C-terminal domain"/>
    <property type="match status" value="1"/>
</dbReference>
<dbReference type="SUPFAM" id="SSF55874">
    <property type="entry name" value="ATPase domain of HSP90 chaperone/DNA topoisomerase II/histidine kinase"/>
    <property type="match status" value="1"/>
</dbReference>
<keyword evidence="4" id="KW-0143">Chaperone</keyword>
<protein>
    <submittedName>
        <fullName evidence="7">Molecular chaperone HtpG</fullName>
    </submittedName>
</protein>
<keyword evidence="5" id="KW-0175">Coiled coil</keyword>
<keyword evidence="2" id="KW-0547">Nucleotide-binding</keyword>
<evidence type="ECO:0000256" key="6">
    <source>
        <dbReference type="SAM" id="MobiDB-lite"/>
    </source>
</evidence>
<dbReference type="EMBL" id="JBHTJM010000003">
    <property type="protein sequence ID" value="MFD0963029.1"/>
    <property type="molecule type" value="Genomic_DNA"/>
</dbReference>
<dbReference type="RefSeq" id="WP_377713322.1">
    <property type="nucleotide sequence ID" value="NZ_JBHTJM010000003.1"/>
</dbReference>
<dbReference type="Gene3D" id="3.30.565.10">
    <property type="entry name" value="Histidine kinase-like ATPase, C-terminal domain"/>
    <property type="match status" value="1"/>
</dbReference>
<dbReference type="Pfam" id="PF13589">
    <property type="entry name" value="HATPase_c_3"/>
    <property type="match status" value="1"/>
</dbReference>
<comment type="caution">
    <text evidence="7">The sequence shown here is derived from an EMBL/GenBank/DDBJ whole genome shotgun (WGS) entry which is preliminary data.</text>
</comment>
<keyword evidence="8" id="KW-1185">Reference proteome</keyword>
<dbReference type="InterPro" id="IPR036890">
    <property type="entry name" value="HATPase_C_sf"/>
</dbReference>
<dbReference type="InterPro" id="IPR001404">
    <property type="entry name" value="Hsp90_fam"/>
</dbReference>
<evidence type="ECO:0000313" key="7">
    <source>
        <dbReference type="EMBL" id="MFD0963029.1"/>
    </source>
</evidence>
<evidence type="ECO:0000256" key="5">
    <source>
        <dbReference type="SAM" id="Coils"/>
    </source>
</evidence>
<organism evidence="7 8">
    <name type="scientific">Pseudofulvibacter geojedonensis</name>
    <dbReference type="NCBI Taxonomy" id="1123758"/>
    <lineage>
        <taxon>Bacteria</taxon>
        <taxon>Pseudomonadati</taxon>
        <taxon>Bacteroidota</taxon>
        <taxon>Flavobacteriia</taxon>
        <taxon>Flavobacteriales</taxon>
        <taxon>Flavobacteriaceae</taxon>
        <taxon>Pseudofulvibacter</taxon>
    </lineage>
</organism>
<dbReference type="PANTHER" id="PTHR11528">
    <property type="entry name" value="HEAT SHOCK PROTEIN 90 FAMILY MEMBER"/>
    <property type="match status" value="1"/>
</dbReference>
<sequence>MATGNINVSVENIFPLIKKFLYSDHEIFLRELISNATDATLKLKHLTQIGESKAEYGNPIIEVKIDKEGKKLHIIDQGLGMTSDEVEKYINQVAFSGANEFLEQYKEKVEDAGIIGHFGLGFYSAFMVAEKVEIITKSHKDEPAAHWTCDGSPQFTLEAHDKTDRGTEIILHIAEDSLEFLEEGRISSLLTKYNKFMPVSIKFGTKTETLPKPEGAKEEDPAPTQEVDNIINNPNPAWTKQPSELEDEDYKGFYRELYPMQFEEPLFNIHLNVDYPFNLTGILYFPKMTNDMNMQKDKIQLYQNQVFVTDNVEGIVPEFLTMLRGVIDSPDIPLNVSRSYLQADGNVKKISSYITRKVADKLKSLFNNNREDFEKKWDDIKIVIEYGMLSEEKFFEKADKFALYPTVDGSYLTYEELEAKIKDSQTDKDGKTIILYASNKDEQHAYIEAAKGKGYEVLLLDSPIVSHLIQKLETTKENISFARVDADHIDNLIKKDEEQISKLSDEEKETLKTSLEAVVPKDKYTVQVETMSSDATPFMITQPEFMRRMKEMQQTGGGGMNMFGNMPEMYNLVVNSNHSLVSDILNEKDDTKKEALINQSLDLARLSQGLLKGEELTNFIKRSYEMIK</sequence>
<evidence type="ECO:0000313" key="8">
    <source>
        <dbReference type="Proteomes" id="UP001596997"/>
    </source>
</evidence>